<dbReference type="EMBL" id="JXTB01000204">
    <property type="protein sequence ID" value="PON53645.1"/>
    <property type="molecule type" value="Genomic_DNA"/>
</dbReference>
<gene>
    <name evidence="2" type="ORF">PanWU01x14_200830</name>
</gene>
<keyword evidence="1" id="KW-0812">Transmembrane</keyword>
<dbReference type="AlphaFoldDB" id="A0A2P5BXY9"/>
<keyword evidence="3" id="KW-1185">Reference proteome</keyword>
<organism evidence="2 3">
    <name type="scientific">Parasponia andersonii</name>
    <name type="common">Sponia andersonii</name>
    <dbReference type="NCBI Taxonomy" id="3476"/>
    <lineage>
        <taxon>Eukaryota</taxon>
        <taxon>Viridiplantae</taxon>
        <taxon>Streptophyta</taxon>
        <taxon>Embryophyta</taxon>
        <taxon>Tracheophyta</taxon>
        <taxon>Spermatophyta</taxon>
        <taxon>Magnoliopsida</taxon>
        <taxon>eudicotyledons</taxon>
        <taxon>Gunneridae</taxon>
        <taxon>Pentapetalae</taxon>
        <taxon>rosids</taxon>
        <taxon>fabids</taxon>
        <taxon>Rosales</taxon>
        <taxon>Cannabaceae</taxon>
        <taxon>Parasponia</taxon>
    </lineage>
</organism>
<feature type="transmembrane region" description="Helical" evidence="1">
    <location>
        <begin position="20"/>
        <end position="39"/>
    </location>
</feature>
<evidence type="ECO:0000313" key="3">
    <source>
        <dbReference type="Proteomes" id="UP000237105"/>
    </source>
</evidence>
<keyword evidence="1" id="KW-0472">Membrane</keyword>
<feature type="transmembrane region" description="Helical" evidence="1">
    <location>
        <begin position="51"/>
        <end position="78"/>
    </location>
</feature>
<proteinExistence type="predicted"/>
<evidence type="ECO:0000313" key="2">
    <source>
        <dbReference type="EMBL" id="PON53645.1"/>
    </source>
</evidence>
<comment type="caution">
    <text evidence="2">The sequence shown here is derived from an EMBL/GenBank/DDBJ whole genome shotgun (WGS) entry which is preliminary data.</text>
</comment>
<accession>A0A2P5BXY9</accession>
<protein>
    <submittedName>
        <fullName evidence="2">Uncharacterized protein</fullName>
    </submittedName>
</protein>
<name>A0A2P5BXY9_PARAD</name>
<evidence type="ECO:0000256" key="1">
    <source>
        <dbReference type="SAM" id="Phobius"/>
    </source>
</evidence>
<sequence length="102" mass="11372">MDLAEDFDMHDVDDNEDATMSTTIVAETMMLLLPLLNNLVSDDADITDYEFIVMILMSRMIGGFNLGFFELLAVWLLFPFVDCSNAILVCDVWIELGGVANA</sequence>
<dbReference type="Proteomes" id="UP000237105">
    <property type="component" value="Unassembled WGS sequence"/>
</dbReference>
<keyword evidence="1" id="KW-1133">Transmembrane helix</keyword>
<reference evidence="3" key="1">
    <citation type="submission" date="2016-06" db="EMBL/GenBank/DDBJ databases">
        <title>Parallel loss of symbiosis genes in relatives of nitrogen-fixing non-legume Parasponia.</title>
        <authorList>
            <person name="Van Velzen R."/>
            <person name="Holmer R."/>
            <person name="Bu F."/>
            <person name="Rutten L."/>
            <person name="Van Zeijl A."/>
            <person name="Liu W."/>
            <person name="Santuari L."/>
            <person name="Cao Q."/>
            <person name="Sharma T."/>
            <person name="Shen D."/>
            <person name="Roswanjaya Y."/>
            <person name="Wardhani T."/>
            <person name="Kalhor M.S."/>
            <person name="Jansen J."/>
            <person name="Van den Hoogen J."/>
            <person name="Gungor B."/>
            <person name="Hartog M."/>
            <person name="Hontelez J."/>
            <person name="Verver J."/>
            <person name="Yang W.-C."/>
            <person name="Schijlen E."/>
            <person name="Repin R."/>
            <person name="Schilthuizen M."/>
            <person name="Schranz E."/>
            <person name="Heidstra R."/>
            <person name="Miyata K."/>
            <person name="Fedorova E."/>
            <person name="Kohlen W."/>
            <person name="Bisseling T."/>
            <person name="Smit S."/>
            <person name="Geurts R."/>
        </authorList>
    </citation>
    <scope>NUCLEOTIDE SEQUENCE [LARGE SCALE GENOMIC DNA]</scope>
    <source>
        <strain evidence="3">cv. WU1-14</strain>
    </source>
</reference>